<name>A0A6M4H610_9PROT</name>
<dbReference type="RefSeq" id="WP_171161786.1">
    <property type="nucleotide sequence ID" value="NZ_CP053073.1"/>
</dbReference>
<feature type="signal peptide" evidence="1">
    <location>
        <begin position="1"/>
        <end position="22"/>
    </location>
</feature>
<evidence type="ECO:0000313" key="3">
    <source>
        <dbReference type="Proteomes" id="UP000503096"/>
    </source>
</evidence>
<dbReference type="EMBL" id="CP053073">
    <property type="protein sequence ID" value="QJR14940.1"/>
    <property type="molecule type" value="Genomic_DNA"/>
</dbReference>
<gene>
    <name evidence="2" type="ORF">DSM104440_01755</name>
</gene>
<evidence type="ECO:0000313" key="2">
    <source>
        <dbReference type="EMBL" id="QJR14940.1"/>
    </source>
</evidence>
<accession>A0A6M4H610</accession>
<evidence type="ECO:0008006" key="4">
    <source>
        <dbReference type="Google" id="ProtNLM"/>
    </source>
</evidence>
<evidence type="ECO:0000256" key="1">
    <source>
        <dbReference type="SAM" id="SignalP"/>
    </source>
</evidence>
<keyword evidence="1" id="KW-0732">Signal</keyword>
<feature type="chain" id="PRO_5026854798" description="Tissue inhibitor of metalloproteinase" evidence="1">
    <location>
        <begin position="23"/>
        <end position="103"/>
    </location>
</feature>
<protein>
    <recommendedName>
        <fullName evidence="4">Tissue inhibitor of metalloproteinase</fullName>
    </recommendedName>
</protein>
<keyword evidence="3" id="KW-1185">Reference proteome</keyword>
<dbReference type="KEGG" id="upl:DSM104440_01755"/>
<sequence>MKKILCIALPAFALLMPAGANAAACFTVSGNKVTVHGLFKDKSTTVDLYEERDMSAVVSEGSEKYTLFFMMINRDAEKKNVKSFKALVKGQERDYAYPKDACK</sequence>
<dbReference type="Proteomes" id="UP000503096">
    <property type="component" value="Chromosome"/>
</dbReference>
<dbReference type="AlphaFoldDB" id="A0A6M4H610"/>
<proteinExistence type="predicted"/>
<reference evidence="2 3" key="1">
    <citation type="submission" date="2020-04" db="EMBL/GenBank/DDBJ databases">
        <title>Usitatibacter rugosus gen. nov., sp. nov. and Usitatibacter palustris sp. nov., novel members of Usitatibacteraceae fam. nov. within the order Nitrosomonadales isolated from soil.</title>
        <authorList>
            <person name="Huber K.J."/>
            <person name="Neumann-Schaal M."/>
            <person name="Geppert A."/>
            <person name="Luckner M."/>
            <person name="Wanner G."/>
            <person name="Overmann J."/>
        </authorList>
    </citation>
    <scope>NUCLEOTIDE SEQUENCE [LARGE SCALE GENOMIC DNA]</scope>
    <source>
        <strain evidence="2 3">Swamp67</strain>
    </source>
</reference>
<organism evidence="2 3">
    <name type="scientific">Usitatibacter palustris</name>
    <dbReference type="NCBI Taxonomy" id="2732487"/>
    <lineage>
        <taxon>Bacteria</taxon>
        <taxon>Pseudomonadati</taxon>
        <taxon>Pseudomonadota</taxon>
        <taxon>Betaproteobacteria</taxon>
        <taxon>Nitrosomonadales</taxon>
        <taxon>Usitatibacteraceae</taxon>
        <taxon>Usitatibacter</taxon>
    </lineage>
</organism>
<dbReference type="InParanoid" id="A0A6M4H610"/>